<evidence type="ECO:0000256" key="1">
    <source>
        <dbReference type="SAM" id="SignalP"/>
    </source>
</evidence>
<organism evidence="2 3">
    <name type="scientific">Xanthobacter tagetidis</name>
    <dbReference type="NCBI Taxonomy" id="60216"/>
    <lineage>
        <taxon>Bacteria</taxon>
        <taxon>Pseudomonadati</taxon>
        <taxon>Pseudomonadota</taxon>
        <taxon>Alphaproteobacteria</taxon>
        <taxon>Hyphomicrobiales</taxon>
        <taxon>Xanthobacteraceae</taxon>
        <taxon>Xanthobacter</taxon>
    </lineage>
</organism>
<feature type="chain" id="PRO_5017925333" evidence="1">
    <location>
        <begin position="28"/>
        <end position="97"/>
    </location>
</feature>
<comment type="caution">
    <text evidence="2">The sequence shown here is derived from an EMBL/GenBank/DDBJ whole genome shotgun (WGS) entry which is preliminary data.</text>
</comment>
<keyword evidence="3" id="KW-1185">Reference proteome</keyword>
<keyword evidence="1" id="KW-0732">Signal</keyword>
<dbReference type="RefSeq" id="WP_121621458.1">
    <property type="nucleotide sequence ID" value="NZ_JACIIW010000004.1"/>
</dbReference>
<evidence type="ECO:0000313" key="3">
    <source>
        <dbReference type="Proteomes" id="UP000269692"/>
    </source>
</evidence>
<accession>A0A3L7AMB1</accession>
<evidence type="ECO:0000313" key="2">
    <source>
        <dbReference type="EMBL" id="RLP81643.1"/>
    </source>
</evidence>
<proteinExistence type="predicted"/>
<protein>
    <submittedName>
        <fullName evidence="2">Uncharacterized protein</fullName>
    </submittedName>
</protein>
<name>A0A3L7AMB1_9HYPH</name>
<dbReference type="Proteomes" id="UP000269692">
    <property type="component" value="Unassembled WGS sequence"/>
</dbReference>
<reference evidence="2 3" key="1">
    <citation type="submission" date="2018-10" db="EMBL/GenBank/DDBJ databases">
        <title>Xanthobacter tagetidis genome sequencing and assembly.</title>
        <authorList>
            <person name="Maclea K.S."/>
            <person name="Goen A.E."/>
            <person name="Fatima S.A."/>
        </authorList>
    </citation>
    <scope>NUCLEOTIDE SEQUENCE [LARGE SCALE GENOMIC DNA]</scope>
    <source>
        <strain evidence="2 3">ATCC 700314</strain>
    </source>
</reference>
<feature type="signal peptide" evidence="1">
    <location>
        <begin position="1"/>
        <end position="27"/>
    </location>
</feature>
<dbReference type="EMBL" id="RCTF01000001">
    <property type="protein sequence ID" value="RLP81643.1"/>
    <property type="molecule type" value="Genomic_DNA"/>
</dbReference>
<dbReference type="AlphaFoldDB" id="A0A3L7AMB1"/>
<gene>
    <name evidence="2" type="ORF">D9R14_01175</name>
</gene>
<sequence>MSKIAHLVLAGAATALFFGAAPQPAHAVVYCKTVGVPKGCVARPAAPAARAAVYCTRPGYPVGCVGGVGAPGVGVGAPGPGVAPANLGGPVNRVGVR</sequence>